<keyword evidence="11" id="KW-0186">Copper</keyword>
<dbReference type="Proteomes" id="UP001221757">
    <property type="component" value="Unassembled WGS sequence"/>
</dbReference>
<gene>
    <name evidence="14" type="ORF">B0H17DRAFT_1148685</name>
</gene>
<dbReference type="PANTHER" id="PTHR43520:SF8">
    <property type="entry name" value="P-TYPE CU(+) TRANSPORTER"/>
    <property type="match status" value="1"/>
</dbReference>
<comment type="caution">
    <text evidence="14">The sequence shown here is derived from an EMBL/GenBank/DDBJ whole genome shotgun (WGS) entry which is preliminary data.</text>
</comment>
<keyword evidence="10" id="KW-1133">Transmembrane helix</keyword>
<evidence type="ECO:0000256" key="3">
    <source>
        <dbReference type="ARBA" id="ARBA00022448"/>
    </source>
</evidence>
<evidence type="ECO:0000256" key="9">
    <source>
        <dbReference type="ARBA" id="ARBA00022967"/>
    </source>
</evidence>
<dbReference type="GO" id="GO:0005507">
    <property type="term" value="F:copper ion binding"/>
    <property type="evidence" value="ECO:0007669"/>
    <property type="project" value="TreeGrafter"/>
</dbReference>
<keyword evidence="12" id="KW-0406">Ion transport</keyword>
<keyword evidence="13" id="KW-0472">Membrane</keyword>
<evidence type="ECO:0000256" key="8">
    <source>
        <dbReference type="ARBA" id="ARBA00022840"/>
    </source>
</evidence>
<dbReference type="SUPFAM" id="SSF56784">
    <property type="entry name" value="HAD-like"/>
    <property type="match status" value="1"/>
</dbReference>
<evidence type="ECO:0000313" key="15">
    <source>
        <dbReference type="Proteomes" id="UP001221757"/>
    </source>
</evidence>
<dbReference type="Gene3D" id="3.40.50.1000">
    <property type="entry name" value="HAD superfamily/HAD-like"/>
    <property type="match status" value="1"/>
</dbReference>
<dbReference type="EC" id="7.2.2.8" evidence="2"/>
<keyword evidence="9" id="KW-1278">Translocase</keyword>
<evidence type="ECO:0000256" key="4">
    <source>
        <dbReference type="ARBA" id="ARBA00022692"/>
    </source>
</evidence>
<evidence type="ECO:0000256" key="7">
    <source>
        <dbReference type="ARBA" id="ARBA00022796"/>
    </source>
</evidence>
<dbReference type="GO" id="GO:0016020">
    <property type="term" value="C:membrane"/>
    <property type="evidence" value="ECO:0007669"/>
    <property type="project" value="TreeGrafter"/>
</dbReference>
<evidence type="ECO:0000256" key="10">
    <source>
        <dbReference type="ARBA" id="ARBA00022989"/>
    </source>
</evidence>
<dbReference type="FunFam" id="3.40.50.1000:FF:000144">
    <property type="entry name" value="copper-transporting ATPase 1 isoform X2"/>
    <property type="match status" value="1"/>
</dbReference>
<dbReference type="GO" id="GO:0140581">
    <property type="term" value="F:P-type monovalent copper transporter activity"/>
    <property type="evidence" value="ECO:0007669"/>
    <property type="project" value="UniProtKB-EC"/>
</dbReference>
<evidence type="ECO:0000256" key="5">
    <source>
        <dbReference type="ARBA" id="ARBA00022723"/>
    </source>
</evidence>
<keyword evidence="8" id="KW-0067">ATP-binding</keyword>
<keyword evidence="5" id="KW-0479">Metal-binding</keyword>
<comment type="subcellular location">
    <subcellularLocation>
        <location evidence="1">Endomembrane system</location>
        <topology evidence="1">Multi-pass membrane protein</topology>
    </subcellularLocation>
</comment>
<dbReference type="GO" id="GO:0043682">
    <property type="term" value="F:P-type divalent copper transporter activity"/>
    <property type="evidence" value="ECO:0007669"/>
    <property type="project" value="TreeGrafter"/>
</dbReference>
<accession>A0AAD7C9E6</accession>
<organism evidence="14 15">
    <name type="scientific">Mycena rosella</name>
    <name type="common">Pink bonnet</name>
    <name type="synonym">Agaricus rosellus</name>
    <dbReference type="NCBI Taxonomy" id="1033263"/>
    <lineage>
        <taxon>Eukaryota</taxon>
        <taxon>Fungi</taxon>
        <taxon>Dikarya</taxon>
        <taxon>Basidiomycota</taxon>
        <taxon>Agaricomycotina</taxon>
        <taxon>Agaricomycetes</taxon>
        <taxon>Agaricomycetidae</taxon>
        <taxon>Agaricales</taxon>
        <taxon>Marasmiineae</taxon>
        <taxon>Mycenaceae</taxon>
        <taxon>Mycena</taxon>
    </lineage>
</organism>
<evidence type="ECO:0000256" key="12">
    <source>
        <dbReference type="ARBA" id="ARBA00023065"/>
    </source>
</evidence>
<keyword evidence="3" id="KW-0813">Transport</keyword>
<evidence type="ECO:0000256" key="11">
    <source>
        <dbReference type="ARBA" id="ARBA00023008"/>
    </source>
</evidence>
<dbReference type="Gene3D" id="3.40.1110.10">
    <property type="entry name" value="Calcium-transporting ATPase, cytoplasmic domain N"/>
    <property type="match status" value="1"/>
</dbReference>
<evidence type="ECO:0000313" key="14">
    <source>
        <dbReference type="EMBL" id="KAJ7642881.1"/>
    </source>
</evidence>
<dbReference type="GO" id="GO:0012505">
    <property type="term" value="C:endomembrane system"/>
    <property type="evidence" value="ECO:0007669"/>
    <property type="project" value="UniProtKB-SubCell"/>
</dbReference>
<keyword evidence="15" id="KW-1185">Reference proteome</keyword>
<evidence type="ECO:0000256" key="2">
    <source>
        <dbReference type="ARBA" id="ARBA00012517"/>
    </source>
</evidence>
<dbReference type="InterPro" id="IPR023214">
    <property type="entry name" value="HAD_sf"/>
</dbReference>
<evidence type="ECO:0000256" key="13">
    <source>
        <dbReference type="ARBA" id="ARBA00023136"/>
    </source>
</evidence>
<sequence>MTVLQWTEGEQIAIDAERNIIQISSRKRDQFAYELQETTLGRTIIFVSILKLSSSQALPILAVSMSDAPKPSSKYAIQALQKMGIEVNMMTGDGKITALAIAKQVGIRPEGVWAGMSPKGKATMVIMMVTLASSPFSDIKPTRTRSCYRRECDDDSELQSHDS</sequence>
<protein>
    <recommendedName>
        <fullName evidence="2">P-type Cu(+) transporter</fullName>
        <ecNumber evidence="2">7.2.2.8</ecNumber>
    </recommendedName>
</protein>
<dbReference type="EMBL" id="JARKIE010000412">
    <property type="protein sequence ID" value="KAJ7642881.1"/>
    <property type="molecule type" value="Genomic_DNA"/>
</dbReference>
<name>A0AAD7C9E6_MYCRO</name>
<dbReference type="InterPro" id="IPR023299">
    <property type="entry name" value="ATPase_P-typ_cyto_dom_N"/>
</dbReference>
<dbReference type="InterPro" id="IPR036412">
    <property type="entry name" value="HAD-like_sf"/>
</dbReference>
<keyword evidence="6" id="KW-0547">Nucleotide-binding</keyword>
<dbReference type="PANTHER" id="PTHR43520">
    <property type="entry name" value="ATP7, ISOFORM B"/>
    <property type="match status" value="1"/>
</dbReference>
<evidence type="ECO:0000256" key="1">
    <source>
        <dbReference type="ARBA" id="ARBA00004127"/>
    </source>
</evidence>
<dbReference type="AlphaFoldDB" id="A0AAD7C9E6"/>
<dbReference type="Pfam" id="PF00702">
    <property type="entry name" value="Hydrolase"/>
    <property type="match status" value="1"/>
</dbReference>
<keyword evidence="7" id="KW-0187">Copper transport</keyword>
<dbReference type="GO" id="GO:0055070">
    <property type="term" value="P:copper ion homeostasis"/>
    <property type="evidence" value="ECO:0007669"/>
    <property type="project" value="TreeGrafter"/>
</dbReference>
<dbReference type="GO" id="GO:0005524">
    <property type="term" value="F:ATP binding"/>
    <property type="evidence" value="ECO:0007669"/>
    <property type="project" value="UniProtKB-KW"/>
</dbReference>
<reference evidence="14" key="1">
    <citation type="submission" date="2023-03" db="EMBL/GenBank/DDBJ databases">
        <title>Massive genome expansion in bonnet fungi (Mycena s.s.) driven by repeated elements and novel gene families across ecological guilds.</title>
        <authorList>
            <consortium name="Lawrence Berkeley National Laboratory"/>
            <person name="Harder C.B."/>
            <person name="Miyauchi S."/>
            <person name="Viragh M."/>
            <person name="Kuo A."/>
            <person name="Thoen E."/>
            <person name="Andreopoulos B."/>
            <person name="Lu D."/>
            <person name="Skrede I."/>
            <person name="Drula E."/>
            <person name="Henrissat B."/>
            <person name="Morin E."/>
            <person name="Kohler A."/>
            <person name="Barry K."/>
            <person name="LaButti K."/>
            <person name="Morin E."/>
            <person name="Salamov A."/>
            <person name="Lipzen A."/>
            <person name="Mereny Z."/>
            <person name="Hegedus B."/>
            <person name="Baldrian P."/>
            <person name="Stursova M."/>
            <person name="Weitz H."/>
            <person name="Taylor A."/>
            <person name="Grigoriev I.V."/>
            <person name="Nagy L.G."/>
            <person name="Martin F."/>
            <person name="Kauserud H."/>
        </authorList>
    </citation>
    <scope>NUCLEOTIDE SEQUENCE</scope>
    <source>
        <strain evidence="14">CBHHK067</strain>
    </source>
</reference>
<proteinExistence type="predicted"/>
<keyword evidence="4" id="KW-0812">Transmembrane</keyword>
<evidence type="ECO:0000256" key="6">
    <source>
        <dbReference type="ARBA" id="ARBA00022741"/>
    </source>
</evidence>